<dbReference type="CDD" id="cd12148">
    <property type="entry name" value="fungal_TF_MHR"/>
    <property type="match status" value="1"/>
</dbReference>
<dbReference type="SMART" id="SM00066">
    <property type="entry name" value="GAL4"/>
    <property type="match status" value="1"/>
</dbReference>
<evidence type="ECO:0000256" key="5">
    <source>
        <dbReference type="ARBA" id="ARBA00023163"/>
    </source>
</evidence>
<keyword evidence="4" id="KW-0238">DNA-binding</keyword>
<evidence type="ECO:0000256" key="4">
    <source>
        <dbReference type="ARBA" id="ARBA00023125"/>
    </source>
</evidence>
<dbReference type="Pfam" id="PF00172">
    <property type="entry name" value="Zn_clus"/>
    <property type="match status" value="1"/>
</dbReference>
<evidence type="ECO:0000313" key="10">
    <source>
        <dbReference type="Proteomes" id="UP000186955"/>
    </source>
</evidence>
<dbReference type="GO" id="GO:0005634">
    <property type="term" value="C:nucleus"/>
    <property type="evidence" value="ECO:0007669"/>
    <property type="project" value="UniProtKB-SubCell"/>
</dbReference>
<dbReference type="Proteomes" id="UP000186955">
    <property type="component" value="Unassembled WGS sequence"/>
</dbReference>
<dbReference type="PANTHER" id="PTHR31001">
    <property type="entry name" value="UNCHARACTERIZED TRANSCRIPTIONAL REGULATORY PROTEIN"/>
    <property type="match status" value="1"/>
</dbReference>
<evidence type="ECO:0000259" key="8">
    <source>
        <dbReference type="PROSITE" id="PS50048"/>
    </source>
</evidence>
<dbReference type="PANTHER" id="PTHR31001:SF76">
    <property type="entry name" value="ZN(2)-C6 FUNGAL-TYPE DOMAIN-CONTAINING PROTEIN"/>
    <property type="match status" value="1"/>
</dbReference>
<evidence type="ECO:0000256" key="2">
    <source>
        <dbReference type="ARBA" id="ARBA00022723"/>
    </source>
</evidence>
<dbReference type="GO" id="GO:0000981">
    <property type="term" value="F:DNA-binding transcription factor activity, RNA polymerase II-specific"/>
    <property type="evidence" value="ECO:0007669"/>
    <property type="project" value="InterPro"/>
</dbReference>
<dbReference type="GO" id="GO:0008270">
    <property type="term" value="F:zinc ion binding"/>
    <property type="evidence" value="ECO:0007669"/>
    <property type="project" value="InterPro"/>
</dbReference>
<evidence type="ECO:0000256" key="1">
    <source>
        <dbReference type="ARBA" id="ARBA00004123"/>
    </source>
</evidence>
<keyword evidence="6" id="KW-0539">Nucleus</keyword>
<dbReference type="InterPro" id="IPR050613">
    <property type="entry name" value="Sec_Metabolite_Reg"/>
</dbReference>
<name>A0A1Q5TCN4_9EURO</name>
<keyword evidence="2" id="KW-0479">Metal-binding</keyword>
<dbReference type="STRING" id="1316194.A0A1Q5TCN4"/>
<evidence type="ECO:0000256" key="7">
    <source>
        <dbReference type="SAM" id="MobiDB-lite"/>
    </source>
</evidence>
<accession>A0A1Q5TCN4</accession>
<keyword evidence="5" id="KW-0804">Transcription</keyword>
<dbReference type="PROSITE" id="PS50048">
    <property type="entry name" value="ZN2_CY6_FUNGAL_2"/>
    <property type="match status" value="1"/>
</dbReference>
<dbReference type="PROSITE" id="PS00463">
    <property type="entry name" value="ZN2_CY6_FUNGAL_1"/>
    <property type="match status" value="1"/>
</dbReference>
<protein>
    <recommendedName>
        <fullName evidence="8">Zn(2)-C6 fungal-type domain-containing protein</fullName>
    </recommendedName>
</protein>
<feature type="domain" description="Zn(2)-C6 fungal-type" evidence="8">
    <location>
        <begin position="11"/>
        <end position="40"/>
    </location>
</feature>
<evidence type="ECO:0000256" key="6">
    <source>
        <dbReference type="ARBA" id="ARBA00023242"/>
    </source>
</evidence>
<dbReference type="Gene3D" id="4.10.240.10">
    <property type="entry name" value="Zn(2)-C6 fungal-type DNA-binding domain"/>
    <property type="match status" value="1"/>
</dbReference>
<keyword evidence="10" id="KW-1185">Reference proteome</keyword>
<organism evidence="9 10">
    <name type="scientific">Penicillium subrubescens</name>
    <dbReference type="NCBI Taxonomy" id="1316194"/>
    <lineage>
        <taxon>Eukaryota</taxon>
        <taxon>Fungi</taxon>
        <taxon>Dikarya</taxon>
        <taxon>Ascomycota</taxon>
        <taxon>Pezizomycotina</taxon>
        <taxon>Eurotiomycetes</taxon>
        <taxon>Eurotiomycetidae</taxon>
        <taxon>Eurotiales</taxon>
        <taxon>Aspergillaceae</taxon>
        <taxon>Penicillium</taxon>
    </lineage>
</organism>
<comment type="caution">
    <text evidence="9">The sequence shown here is derived from an EMBL/GenBank/DDBJ whole genome shotgun (WGS) entry which is preliminary data.</text>
</comment>
<evidence type="ECO:0000313" key="9">
    <source>
        <dbReference type="EMBL" id="OKO97994.1"/>
    </source>
</evidence>
<dbReference type="GO" id="GO:0003677">
    <property type="term" value="F:DNA binding"/>
    <property type="evidence" value="ECO:0007669"/>
    <property type="project" value="UniProtKB-KW"/>
</dbReference>
<gene>
    <name evidence="9" type="ORF">PENSUB_9574</name>
</gene>
<dbReference type="InterPro" id="IPR007219">
    <property type="entry name" value="XnlR_reg_dom"/>
</dbReference>
<keyword evidence="3" id="KW-0805">Transcription regulation</keyword>
<feature type="region of interest" description="Disordered" evidence="7">
    <location>
        <begin position="34"/>
        <end position="68"/>
    </location>
</feature>
<comment type="subcellular location">
    <subcellularLocation>
        <location evidence="1">Nucleus</location>
    </subcellularLocation>
</comment>
<dbReference type="GO" id="GO:0006351">
    <property type="term" value="P:DNA-templated transcription"/>
    <property type="evidence" value="ECO:0007669"/>
    <property type="project" value="InterPro"/>
</dbReference>
<dbReference type="CDD" id="cd00067">
    <property type="entry name" value="GAL4"/>
    <property type="match status" value="1"/>
</dbReference>
<evidence type="ECO:0000256" key="3">
    <source>
        <dbReference type="ARBA" id="ARBA00023015"/>
    </source>
</evidence>
<dbReference type="AlphaFoldDB" id="A0A1Q5TCN4"/>
<sequence>MSSGIQRKRLACVECTRRKVKCDKILPCRNCTRKGSRCTRPRERDSPNPSVSQSEGRSEQEFQARPSVDASRTIELLQSRVAQLEAALSEARESLLRPRTSALDTEIHDDSFSPAESITVERLTVPLQSSAHSESATSPNEVEDAATILEFLAWGRRKDPTYQDEIVRRNNLDHSPGDVPDDNEWEDMHMPGPPAAALCQALLPPRQKVYQLAKYHCECLLWYHGAFHAATFLQELDEFYDKGDGKVDGRGINLQWISFLFAVLTGSMACAPRSTAQAWGFRDTERDTLSKRWLKASITCLHQADYMANHSIYSVEAIASLTISAHMLGHSNGFSVLLASAVRIAQGLGLHQLGDDENSQSIGPVKREIGRRVWCQLCIQDWFSIPFTESYLIHRSCFTTERPSNCDDDMNKLSEDHPTVTGLSRLKYKIAALMPDLQDDITSCNTLYTRYEEVLKYDRRLRTLATQHLPYYLQNVPLDPSWPCYVTWARRSLAISSSHKVIMIHRKFLSLSFVNPMFEFTRKTCVAASRTIIKEQKEATRNGGPMLWIHQAFSVTASPRPDRQASEHRQLIEDGIEILSHCETDMIARRGISLLRAMLEAQQRGPLERRTMGELREPPLLHGTMPKESGLDIAAIIQTFYRQDRASVTGHCRTTLSGSSLTRTTGHTRWPDMSNDVSGIMPSVDLMMPLGVDYAEGLDDILSLATNYLN</sequence>
<dbReference type="InterPro" id="IPR001138">
    <property type="entry name" value="Zn2Cys6_DnaBD"/>
</dbReference>
<dbReference type="SMART" id="SM00906">
    <property type="entry name" value="Fungal_trans"/>
    <property type="match status" value="1"/>
</dbReference>
<dbReference type="EMBL" id="MNBE01000682">
    <property type="protein sequence ID" value="OKO97994.1"/>
    <property type="molecule type" value="Genomic_DNA"/>
</dbReference>
<dbReference type="InterPro" id="IPR036864">
    <property type="entry name" value="Zn2-C6_fun-type_DNA-bd_sf"/>
</dbReference>
<dbReference type="SUPFAM" id="SSF57701">
    <property type="entry name" value="Zn2/Cys6 DNA-binding domain"/>
    <property type="match status" value="1"/>
</dbReference>
<reference evidence="9 10" key="1">
    <citation type="submission" date="2016-10" db="EMBL/GenBank/DDBJ databases">
        <title>Genome sequence of the ascomycete fungus Penicillium subrubescens.</title>
        <authorList>
            <person name="De Vries R.P."/>
            <person name="Peng M."/>
            <person name="Dilokpimol A."/>
            <person name="Hilden K."/>
            <person name="Makela M.R."/>
            <person name="Grigoriev I."/>
            <person name="Riley R."/>
            <person name="Granchi Z."/>
        </authorList>
    </citation>
    <scope>NUCLEOTIDE SEQUENCE [LARGE SCALE GENOMIC DNA]</scope>
    <source>
        <strain evidence="9 10">CBS 132785</strain>
    </source>
</reference>
<proteinExistence type="predicted"/>